<proteinExistence type="predicted"/>
<dbReference type="AlphaFoldDB" id="A0A0G4FD17"/>
<evidence type="ECO:0000313" key="3">
    <source>
        <dbReference type="Proteomes" id="UP000041254"/>
    </source>
</evidence>
<dbReference type="Proteomes" id="UP000041254">
    <property type="component" value="Unassembled WGS sequence"/>
</dbReference>
<organism evidence="2 3">
    <name type="scientific">Vitrella brassicaformis (strain CCMP3155)</name>
    <dbReference type="NCBI Taxonomy" id="1169540"/>
    <lineage>
        <taxon>Eukaryota</taxon>
        <taxon>Sar</taxon>
        <taxon>Alveolata</taxon>
        <taxon>Colpodellida</taxon>
        <taxon>Vitrellaceae</taxon>
        <taxon>Vitrella</taxon>
    </lineage>
</organism>
<dbReference type="EMBL" id="CDMY01000410">
    <property type="protein sequence ID" value="CEM11143.1"/>
    <property type="molecule type" value="Genomic_DNA"/>
</dbReference>
<feature type="region of interest" description="Disordered" evidence="1">
    <location>
        <begin position="70"/>
        <end position="94"/>
    </location>
</feature>
<name>A0A0G4FD17_VITBC</name>
<dbReference type="VEuPathDB" id="CryptoDB:Vbra_9034"/>
<protein>
    <submittedName>
        <fullName evidence="2">Uncharacterized protein</fullName>
    </submittedName>
</protein>
<sequence length="94" mass="10456">MSKQHEMSMAAMWEKLLSQVNSSIDRLSQMGTAMITPLMVAKVSRQLANESARLAELADGIDSTFELTTHTRTGSAVASDRHPCRPHEHRHRAV</sequence>
<reference evidence="2 3" key="1">
    <citation type="submission" date="2014-11" db="EMBL/GenBank/DDBJ databases">
        <authorList>
            <person name="Zhu J."/>
            <person name="Qi W."/>
            <person name="Song R."/>
        </authorList>
    </citation>
    <scope>NUCLEOTIDE SEQUENCE [LARGE SCALE GENOMIC DNA]</scope>
</reference>
<keyword evidence="3" id="KW-1185">Reference proteome</keyword>
<evidence type="ECO:0000313" key="2">
    <source>
        <dbReference type="EMBL" id="CEM11143.1"/>
    </source>
</evidence>
<accession>A0A0G4FD17</accession>
<evidence type="ECO:0000256" key="1">
    <source>
        <dbReference type="SAM" id="MobiDB-lite"/>
    </source>
</evidence>
<dbReference type="InParanoid" id="A0A0G4FD17"/>
<gene>
    <name evidence="2" type="ORF">Vbra_9034</name>
</gene>